<dbReference type="AlphaFoldDB" id="A0A7S7RNY9"/>
<accession>A0A7S7RNY9</accession>
<keyword evidence="2" id="KW-1185">Reference proteome</keyword>
<dbReference type="KEGG" id="sbal:HUE88_04980"/>
<dbReference type="EMBL" id="CP054492">
    <property type="protein sequence ID" value="QOY53039.1"/>
    <property type="molecule type" value="Genomic_DNA"/>
</dbReference>
<proteinExistence type="predicted"/>
<gene>
    <name evidence="1" type="ORF">HUE88_04980</name>
</gene>
<organism evidence="1 2">
    <name type="scientific">Candidatus Sulfurimonas baltica</name>
    <dbReference type="NCBI Taxonomy" id="2740404"/>
    <lineage>
        <taxon>Bacteria</taxon>
        <taxon>Pseudomonadati</taxon>
        <taxon>Campylobacterota</taxon>
        <taxon>Epsilonproteobacteria</taxon>
        <taxon>Campylobacterales</taxon>
        <taxon>Sulfurimonadaceae</taxon>
        <taxon>Sulfurimonas</taxon>
    </lineage>
</organism>
<dbReference type="Proteomes" id="UP000593994">
    <property type="component" value="Chromosome"/>
</dbReference>
<sequence>MEKYNKETKQCEPLDSKMKQQLQPFNLSTRPLSQSPIDIRHIHKLNNEDITSNIDQRLVKYFTQLLKDSERACSIGENVCKSLNSEELEIFAAHLETLKFKTVTPTQFDDVTSGVVSKLKTFVVLIKARNITTIEHLEETNKGVFQELREAFMKGEILKNRLKDYFLVLYGVNLSAKIVLKELRIIESKLFLYDNLKNKKKALASYLLP</sequence>
<reference evidence="1 2" key="1">
    <citation type="submission" date="2020-05" db="EMBL/GenBank/DDBJ databases">
        <title>Sulfurimonas marisnigri, sp. nov., and Sulfurimonas baltica, sp. nov., manganese oxide reducing chemolithoautotrophs of the class Epsilonproteobacteria isolated from the pelagic redoxclines of the Black and Baltic Seas and emended description of the genus Sulfurimonas.</title>
        <authorList>
            <person name="Henkel J.V."/>
            <person name="Laudan C."/>
            <person name="Werner J."/>
            <person name="Neu T."/>
            <person name="Plewe S."/>
            <person name="Sproer C."/>
            <person name="Bunk B."/>
            <person name="Schulz-Vogt H.N."/>
        </authorList>
    </citation>
    <scope>NUCLEOTIDE SEQUENCE [LARGE SCALE GENOMIC DNA]</scope>
    <source>
        <strain evidence="1 2">GD2</strain>
    </source>
</reference>
<evidence type="ECO:0000313" key="1">
    <source>
        <dbReference type="EMBL" id="QOY53039.1"/>
    </source>
</evidence>
<protein>
    <submittedName>
        <fullName evidence="1">Uncharacterized protein</fullName>
    </submittedName>
</protein>
<name>A0A7S7RNY9_9BACT</name>
<evidence type="ECO:0000313" key="2">
    <source>
        <dbReference type="Proteomes" id="UP000593994"/>
    </source>
</evidence>
<dbReference type="RefSeq" id="WP_194371706.1">
    <property type="nucleotide sequence ID" value="NZ_CP054492.1"/>
</dbReference>